<dbReference type="NCBIfam" id="TIGR01511">
    <property type="entry name" value="ATPase-IB1_Cu"/>
    <property type="match status" value="1"/>
</dbReference>
<evidence type="ECO:0000256" key="10">
    <source>
        <dbReference type="ARBA" id="ARBA00022989"/>
    </source>
</evidence>
<feature type="transmembrane region" description="Helical" evidence="14">
    <location>
        <begin position="690"/>
        <end position="712"/>
    </location>
</feature>
<dbReference type="SUPFAM" id="SSF55008">
    <property type="entry name" value="HMA, heavy metal-associated domain"/>
    <property type="match status" value="2"/>
</dbReference>
<dbReference type="SUPFAM" id="SSF56784">
    <property type="entry name" value="HAD-like"/>
    <property type="match status" value="1"/>
</dbReference>
<dbReference type="SUPFAM" id="SSF81653">
    <property type="entry name" value="Calcium ATPase, transduction domain A"/>
    <property type="match status" value="1"/>
</dbReference>
<evidence type="ECO:0000256" key="11">
    <source>
        <dbReference type="ARBA" id="ARBA00023008"/>
    </source>
</evidence>
<evidence type="ECO:0000256" key="4">
    <source>
        <dbReference type="ARBA" id="ARBA00022692"/>
    </source>
</evidence>
<feature type="transmembrane region" description="Helical" evidence="14">
    <location>
        <begin position="87"/>
        <end position="109"/>
    </location>
</feature>
<keyword evidence="10 14" id="KW-1133">Transmembrane helix</keyword>
<protein>
    <recommendedName>
        <fullName evidence="3">P-type Cu(+) transporter</fullName>
        <ecNumber evidence="3">7.2.2.8</ecNumber>
    </recommendedName>
</protein>
<reference evidence="16" key="2">
    <citation type="submission" date="2021-04" db="EMBL/GenBank/DDBJ databases">
        <authorList>
            <person name="Gilroy R."/>
        </authorList>
    </citation>
    <scope>NUCLEOTIDE SEQUENCE</scope>
    <source>
        <strain evidence="16">12435</strain>
    </source>
</reference>
<keyword evidence="7" id="KW-0187">Copper transport</keyword>
<dbReference type="SUPFAM" id="SSF81660">
    <property type="entry name" value="Metal cation-transporting ATPase, ATP-binding domain N"/>
    <property type="match status" value="1"/>
</dbReference>
<dbReference type="GO" id="GO:0005507">
    <property type="term" value="F:copper ion binding"/>
    <property type="evidence" value="ECO:0007669"/>
    <property type="project" value="TreeGrafter"/>
</dbReference>
<evidence type="ECO:0000256" key="12">
    <source>
        <dbReference type="ARBA" id="ARBA00023136"/>
    </source>
</evidence>
<evidence type="ECO:0000256" key="8">
    <source>
        <dbReference type="ARBA" id="ARBA00022840"/>
    </source>
</evidence>
<evidence type="ECO:0000256" key="3">
    <source>
        <dbReference type="ARBA" id="ARBA00012517"/>
    </source>
</evidence>
<dbReference type="NCBIfam" id="TIGR01525">
    <property type="entry name" value="ATPase-IB_hvy"/>
    <property type="match status" value="1"/>
</dbReference>
<evidence type="ECO:0000256" key="6">
    <source>
        <dbReference type="ARBA" id="ARBA00022741"/>
    </source>
</evidence>
<evidence type="ECO:0000256" key="9">
    <source>
        <dbReference type="ARBA" id="ARBA00022967"/>
    </source>
</evidence>
<dbReference type="GO" id="GO:0043682">
    <property type="term" value="F:P-type divalent copper transporter activity"/>
    <property type="evidence" value="ECO:0007669"/>
    <property type="project" value="TreeGrafter"/>
</dbReference>
<dbReference type="InterPro" id="IPR044492">
    <property type="entry name" value="P_typ_ATPase_HD_dom"/>
</dbReference>
<dbReference type="InterPro" id="IPR006121">
    <property type="entry name" value="HMA_dom"/>
</dbReference>
<comment type="caution">
    <text evidence="16">The sequence shown here is derived from an EMBL/GenBank/DDBJ whole genome shotgun (WGS) entry which is preliminary data.</text>
</comment>
<feature type="domain" description="HMA" evidence="15">
    <location>
        <begin position="781"/>
        <end position="842"/>
    </location>
</feature>
<name>A0A9D1PZJ3_9FIRM</name>
<dbReference type="EC" id="7.2.2.8" evidence="3"/>
<comment type="catalytic activity">
    <reaction evidence="13">
        <text>Cu(+)(in) + ATP + H2O = Cu(+)(out) + ADP + phosphate + H(+)</text>
        <dbReference type="Rhea" id="RHEA:25792"/>
        <dbReference type="ChEBI" id="CHEBI:15377"/>
        <dbReference type="ChEBI" id="CHEBI:15378"/>
        <dbReference type="ChEBI" id="CHEBI:30616"/>
        <dbReference type="ChEBI" id="CHEBI:43474"/>
        <dbReference type="ChEBI" id="CHEBI:49552"/>
        <dbReference type="ChEBI" id="CHEBI:456216"/>
        <dbReference type="EC" id="7.2.2.8"/>
    </reaction>
</comment>
<accession>A0A9D1PZJ3</accession>
<dbReference type="PANTHER" id="PTHR43520:SF8">
    <property type="entry name" value="P-TYPE CU(+) TRANSPORTER"/>
    <property type="match status" value="1"/>
</dbReference>
<dbReference type="SFLD" id="SFLDF00027">
    <property type="entry name" value="p-type_atpase"/>
    <property type="match status" value="1"/>
</dbReference>
<dbReference type="Pfam" id="PF00122">
    <property type="entry name" value="E1-E2_ATPase"/>
    <property type="match status" value="1"/>
</dbReference>
<dbReference type="NCBIfam" id="TIGR01494">
    <property type="entry name" value="ATPase_P-type"/>
    <property type="match status" value="1"/>
</dbReference>
<dbReference type="SFLD" id="SFLDG00002">
    <property type="entry name" value="C1.7:_P-type_atpase_like"/>
    <property type="match status" value="1"/>
</dbReference>
<evidence type="ECO:0000256" key="1">
    <source>
        <dbReference type="ARBA" id="ARBA00004651"/>
    </source>
</evidence>
<feature type="transmembrane region" description="Helical" evidence="14">
    <location>
        <begin position="353"/>
        <end position="375"/>
    </location>
</feature>
<keyword evidence="5 14" id="KW-0479">Metal-binding</keyword>
<reference evidence="16" key="1">
    <citation type="journal article" date="2021" name="PeerJ">
        <title>Extensive microbial diversity within the chicken gut microbiome revealed by metagenomics and culture.</title>
        <authorList>
            <person name="Gilroy R."/>
            <person name="Ravi A."/>
            <person name="Getino M."/>
            <person name="Pursley I."/>
            <person name="Horton D.L."/>
            <person name="Alikhan N.F."/>
            <person name="Baker D."/>
            <person name="Gharbi K."/>
            <person name="Hall N."/>
            <person name="Watson M."/>
            <person name="Adriaenssens E.M."/>
            <person name="Foster-Nyarko E."/>
            <person name="Jarju S."/>
            <person name="Secka A."/>
            <person name="Antonio M."/>
            <person name="Oren A."/>
            <person name="Chaudhuri R.R."/>
            <person name="La Ragione R."/>
            <person name="Hildebrand F."/>
            <person name="Pallen M.J."/>
        </authorList>
    </citation>
    <scope>NUCLEOTIDE SEQUENCE</scope>
    <source>
        <strain evidence="16">12435</strain>
    </source>
</reference>
<keyword evidence="12 14" id="KW-0472">Membrane</keyword>
<proteinExistence type="inferred from homology"/>
<dbReference type="CDD" id="cd02094">
    <property type="entry name" value="P-type_ATPase_Cu-like"/>
    <property type="match status" value="1"/>
</dbReference>
<feature type="transmembrane region" description="Helical" evidence="14">
    <location>
        <begin position="115"/>
        <end position="135"/>
    </location>
</feature>
<dbReference type="Proteomes" id="UP000823990">
    <property type="component" value="Unassembled WGS sequence"/>
</dbReference>
<dbReference type="CDD" id="cd00371">
    <property type="entry name" value="HMA"/>
    <property type="match status" value="2"/>
</dbReference>
<organism evidence="16 17">
    <name type="scientific">Candidatus Protoclostridium stercorigallinarum</name>
    <dbReference type="NCBI Taxonomy" id="2838741"/>
    <lineage>
        <taxon>Bacteria</taxon>
        <taxon>Bacillati</taxon>
        <taxon>Bacillota</taxon>
        <taxon>Clostridia</taxon>
        <taxon>Candidatus Protoclostridium</taxon>
    </lineage>
</organism>
<keyword evidence="14" id="KW-1003">Cell membrane</keyword>
<dbReference type="Gene3D" id="3.40.50.1000">
    <property type="entry name" value="HAD superfamily/HAD-like"/>
    <property type="match status" value="1"/>
</dbReference>
<evidence type="ECO:0000256" key="7">
    <source>
        <dbReference type="ARBA" id="ARBA00022796"/>
    </source>
</evidence>
<feature type="transmembrane region" description="Helical" evidence="14">
    <location>
        <begin position="387"/>
        <end position="414"/>
    </location>
</feature>
<dbReference type="GO" id="GO:0016887">
    <property type="term" value="F:ATP hydrolysis activity"/>
    <property type="evidence" value="ECO:0007669"/>
    <property type="project" value="InterPro"/>
</dbReference>
<dbReference type="Pfam" id="PF00403">
    <property type="entry name" value="HMA"/>
    <property type="match status" value="2"/>
</dbReference>
<feature type="domain" description="HMA" evidence="15">
    <location>
        <begin position="1"/>
        <end position="64"/>
    </location>
</feature>
<dbReference type="SUPFAM" id="SSF81665">
    <property type="entry name" value="Calcium ATPase, transmembrane domain M"/>
    <property type="match status" value="1"/>
</dbReference>
<evidence type="ECO:0000256" key="5">
    <source>
        <dbReference type="ARBA" id="ARBA00022723"/>
    </source>
</evidence>
<dbReference type="PRINTS" id="PR00943">
    <property type="entry name" value="CUATPASE"/>
</dbReference>
<comment type="similarity">
    <text evidence="2 14">Belongs to the cation transport ATPase (P-type) (TC 3.A.3) family. Type IB subfamily.</text>
</comment>
<dbReference type="GO" id="GO:0005886">
    <property type="term" value="C:plasma membrane"/>
    <property type="evidence" value="ECO:0007669"/>
    <property type="project" value="UniProtKB-SubCell"/>
</dbReference>
<feature type="transmembrane region" description="Helical" evidence="14">
    <location>
        <begin position="197"/>
        <end position="216"/>
    </location>
</feature>
<dbReference type="InterPro" id="IPR023298">
    <property type="entry name" value="ATPase_P-typ_TM_dom_sf"/>
</dbReference>
<keyword evidence="7" id="KW-0406">Ion transport</keyword>
<dbReference type="Gene3D" id="3.40.1110.10">
    <property type="entry name" value="Calcium-transporting ATPase, cytoplasmic domain N"/>
    <property type="match status" value="1"/>
</dbReference>
<keyword evidence="6 14" id="KW-0547">Nucleotide-binding</keyword>
<dbReference type="InterPro" id="IPR027256">
    <property type="entry name" value="P-typ_ATPase_IB"/>
</dbReference>
<dbReference type="GO" id="GO:0005524">
    <property type="term" value="F:ATP binding"/>
    <property type="evidence" value="ECO:0007669"/>
    <property type="project" value="UniProtKB-UniRule"/>
</dbReference>
<dbReference type="InterPro" id="IPR059000">
    <property type="entry name" value="ATPase_P-type_domA"/>
</dbReference>
<dbReference type="InterPro" id="IPR008250">
    <property type="entry name" value="ATPase_P-typ_transduc_dom_A_sf"/>
</dbReference>
<keyword evidence="11" id="KW-0186">Copper</keyword>
<dbReference type="PROSITE" id="PS00154">
    <property type="entry name" value="ATPASE_E1_E2"/>
    <property type="match status" value="1"/>
</dbReference>
<dbReference type="PROSITE" id="PS50846">
    <property type="entry name" value="HMA_2"/>
    <property type="match status" value="2"/>
</dbReference>
<keyword evidence="8 14" id="KW-0067">ATP-binding</keyword>
<evidence type="ECO:0000313" key="17">
    <source>
        <dbReference type="Proteomes" id="UP000823990"/>
    </source>
</evidence>
<dbReference type="FunFam" id="2.70.150.10:FF:000002">
    <property type="entry name" value="Copper-transporting ATPase 1, putative"/>
    <property type="match status" value="1"/>
</dbReference>
<dbReference type="SFLD" id="SFLDS00003">
    <property type="entry name" value="Haloacid_Dehalogenase"/>
    <property type="match status" value="1"/>
</dbReference>
<dbReference type="InterPro" id="IPR023214">
    <property type="entry name" value="HAD_sf"/>
</dbReference>
<evidence type="ECO:0000256" key="2">
    <source>
        <dbReference type="ARBA" id="ARBA00006024"/>
    </source>
</evidence>
<keyword evidence="9" id="KW-1278">Translocase</keyword>
<dbReference type="AlphaFoldDB" id="A0A9D1PZJ3"/>
<evidence type="ECO:0000256" key="14">
    <source>
        <dbReference type="RuleBase" id="RU362081"/>
    </source>
</evidence>
<dbReference type="InterPro" id="IPR036412">
    <property type="entry name" value="HAD-like_sf"/>
</dbReference>
<dbReference type="Pfam" id="PF00702">
    <property type="entry name" value="Hydrolase"/>
    <property type="match status" value="1"/>
</dbReference>
<dbReference type="InterPro" id="IPR036163">
    <property type="entry name" value="HMA_dom_sf"/>
</dbReference>
<dbReference type="GO" id="GO:0055070">
    <property type="term" value="P:copper ion homeostasis"/>
    <property type="evidence" value="ECO:0007669"/>
    <property type="project" value="TreeGrafter"/>
</dbReference>
<dbReference type="Gene3D" id="3.30.70.100">
    <property type="match status" value="2"/>
</dbReference>
<dbReference type="Gene3D" id="2.70.150.10">
    <property type="entry name" value="Calcium-transporting ATPase, cytoplasmic transduction domain A"/>
    <property type="match status" value="1"/>
</dbReference>
<comment type="subcellular location">
    <subcellularLocation>
        <location evidence="1">Cell membrane</location>
        <topology evidence="1">Multi-pass membrane protein</topology>
    </subcellularLocation>
</comment>
<gene>
    <name evidence="16" type="ORF">H9892_01315</name>
</gene>
<dbReference type="InterPro" id="IPR018303">
    <property type="entry name" value="ATPase_P-typ_P_site"/>
</dbReference>
<sequence length="843" mass="87007">MAKVYDITGMSCAACSAAVERAAKKVAGVKSASVDLLSATLTVEGDAAPADIIKAVTDIGYGASEKKERKRIGEVHAREARATLGRLIVSVVLLVPVMYFAMGHMIGLPQFPGKAGAIAGAFIQAALTVAVMIVNRKFFVSAFKGLRHMSFNMDTLVSLGSIASFCVGVYGTVLLFGVDGGLTGDALSAAISSARSYLYYDSAAMVLTLVTVGKFLEALSKTRTTSAIDGLISLRPDKARIIKDGREELIPASMLVANDVFVVKAGESIPADGEVTEGEGAVNEAAITGESIPRDVRGGDKVVGACLLESGYIKVRAEKVGEDTTLSRIIDAVERASAGKAPVGRLADKISGIFVPAVIGVALVVFAVWMIVTGVSAGAPDVARSVIFAASVLVISCPCALGLATPVAVTVGVGSAAREGILVRSAAALENAGRITVVAFDKTGTVTEGKPKVTAVAGDMSHMNAVVAVEKLSSHPISAAIADHGAGLELPEATDFAQFYGGISGRANGREYVIGSVALAEERGADLSAFFREIADIRAAGGSALVAMTGGEAVLVIGVADGPRDRAKEAVAELKRLGIKTVMLTGDGEGAAKYIRDELGIDEAAWSLRPEDKAKYIEDLKKRGERVAFVGDGINDAPALAASDVGFAMGSGTDIAADAADFVLTGGNVEKVAFGISLSRRAMRIIKENLFWAFIYNLICMPIAGGAFAALGFTITPMIGSAAMSVSSVCVVLNSLRLNLGLKKQEAGKAPALAPSACPVGAACPIENDNNGSSEPEEKDMKRTFKVEGMMCMHCVGRVKKALEDLGLKAEVDLEAGTATVEGEASDEKVIAAVEAAGYKATK</sequence>
<evidence type="ECO:0000313" key="16">
    <source>
        <dbReference type="EMBL" id="HIW01961.1"/>
    </source>
</evidence>
<dbReference type="PRINTS" id="PR00119">
    <property type="entry name" value="CATATPASE"/>
</dbReference>
<keyword evidence="4 14" id="KW-0812">Transmembrane</keyword>
<dbReference type="GO" id="GO:0140581">
    <property type="term" value="F:P-type monovalent copper transporter activity"/>
    <property type="evidence" value="ECO:0007669"/>
    <property type="project" value="UniProtKB-EC"/>
</dbReference>
<feature type="transmembrane region" description="Helical" evidence="14">
    <location>
        <begin position="156"/>
        <end position="177"/>
    </location>
</feature>
<dbReference type="InterPro" id="IPR001757">
    <property type="entry name" value="P_typ_ATPase"/>
</dbReference>
<evidence type="ECO:0000256" key="13">
    <source>
        <dbReference type="ARBA" id="ARBA00049289"/>
    </source>
</evidence>
<dbReference type="InterPro" id="IPR023299">
    <property type="entry name" value="ATPase_P-typ_cyto_dom_N"/>
</dbReference>
<dbReference type="PANTHER" id="PTHR43520">
    <property type="entry name" value="ATP7, ISOFORM B"/>
    <property type="match status" value="1"/>
</dbReference>
<evidence type="ECO:0000259" key="15">
    <source>
        <dbReference type="PROSITE" id="PS50846"/>
    </source>
</evidence>
<dbReference type="EMBL" id="DXHS01000020">
    <property type="protein sequence ID" value="HIW01961.1"/>
    <property type="molecule type" value="Genomic_DNA"/>
</dbReference>
<keyword evidence="7" id="KW-0813">Transport</keyword>